<protein>
    <submittedName>
        <fullName evidence="7">Tetratricopeptide repeat protein</fullName>
    </submittedName>
</protein>
<evidence type="ECO:0000256" key="6">
    <source>
        <dbReference type="PROSITE-ProRule" id="PRU00339"/>
    </source>
</evidence>
<keyword evidence="2" id="KW-0328">Glycosyltransferase</keyword>
<comment type="pathway">
    <text evidence="1">Protein modification; protein glycosylation.</text>
</comment>
<feature type="repeat" description="TPR" evidence="6">
    <location>
        <begin position="36"/>
        <end position="69"/>
    </location>
</feature>
<dbReference type="SMART" id="SM00028">
    <property type="entry name" value="TPR"/>
    <property type="match status" value="7"/>
</dbReference>
<dbReference type="RefSeq" id="WP_207860340.1">
    <property type="nucleotide sequence ID" value="NZ_JAFREP010000017.1"/>
</dbReference>
<keyword evidence="5 6" id="KW-0802">TPR repeat</keyword>
<evidence type="ECO:0000256" key="2">
    <source>
        <dbReference type="ARBA" id="ARBA00022676"/>
    </source>
</evidence>
<dbReference type="SUPFAM" id="SSF48452">
    <property type="entry name" value="TPR-like"/>
    <property type="match status" value="1"/>
</dbReference>
<gene>
    <name evidence="7" type="ORF">J3U88_18065</name>
</gene>
<evidence type="ECO:0000313" key="7">
    <source>
        <dbReference type="EMBL" id="MBO1320386.1"/>
    </source>
</evidence>
<dbReference type="Pfam" id="PF14559">
    <property type="entry name" value="TPR_19"/>
    <property type="match status" value="1"/>
</dbReference>
<dbReference type="InterPro" id="IPR006597">
    <property type="entry name" value="Sel1-like"/>
</dbReference>
<dbReference type="GO" id="GO:0016757">
    <property type="term" value="F:glycosyltransferase activity"/>
    <property type="evidence" value="ECO:0007669"/>
    <property type="project" value="UniProtKB-KW"/>
</dbReference>
<evidence type="ECO:0000256" key="1">
    <source>
        <dbReference type="ARBA" id="ARBA00004922"/>
    </source>
</evidence>
<keyword evidence="3" id="KW-0808">Transferase</keyword>
<dbReference type="PANTHER" id="PTHR44835:SF1">
    <property type="entry name" value="PROTEIN O-GLCNAC TRANSFERASE"/>
    <property type="match status" value="1"/>
</dbReference>
<dbReference type="Gene3D" id="3.40.50.11380">
    <property type="match status" value="1"/>
</dbReference>
<feature type="repeat" description="TPR" evidence="6">
    <location>
        <begin position="138"/>
        <end position="171"/>
    </location>
</feature>
<keyword evidence="8" id="KW-1185">Reference proteome</keyword>
<dbReference type="InterPro" id="IPR013105">
    <property type="entry name" value="TPR_2"/>
</dbReference>
<sequence length="688" mass="76930">MSQPSLEQALAHHQAGRLEQAAAGYRALLAVQPRHADALHLLGGVYLQQNNADEAIAWIRKAISVRPRVALYHANLGAAFLVQKQAAAALAACDAALALDTTCAEAHNHRGTALVYLNRPDEAKIAYQQALSHQPNYAEVVANLGNLARAQGDSQAAKQFYRDAVQRDPHNAEACNNLAAVLLTEKQTEEAEHWLLKAVSLNDGLIEAHENLAFVYLLQGRDHEAGVHLKKAAADQPDHALKNLRPLLVFPMIPASPKAVGYARKRFQKNLDRTAPVQLDAYAGELEKSNVHPPFQLAYQGENNRALKQQYAQLFQPGDLAWREAGAPDGHHIGMLVTHGHEGIFLACCKGLIMQWDTQKAPLTVIAPQAAMARLRQALQREDLAWLPVSEKVVEALQQIRRQRFSLVYFWEVGSDSLNYFLALLRVARRQCTSWGSPETTGVPAIDAYLTATSWQDTNPDHYSERLVQLPLIPCYYTPPKQGAQPEKNRRDFGIPEDKPFIFCPQNLFKIHPDFDHLLEKILERNHAISLVFVEGKRKNWTSLLKKRWQRNLGAHAERMRFLPRLDYGDYLTLVRQCDLLLDSLHFSGGNTSFEGLAMGTPIVTLPGTFLRGRFTYGCYQQMGHPLLLDQCVAKDPDDWVTKILRLATDKVTQTQCRKAIKDSCHLLVEREEAAVAFQEALLSLSAS</sequence>
<dbReference type="InterPro" id="IPR019734">
    <property type="entry name" value="TPR_rpt"/>
</dbReference>
<dbReference type="PANTHER" id="PTHR44835">
    <property type="entry name" value="UDP-N-ACETYLGLUCOSAMINE--PEPTIDE N-ACETYLGLUCOSAMINYLTRANSFERASE SPINDLY-RELATED"/>
    <property type="match status" value="1"/>
</dbReference>
<evidence type="ECO:0000313" key="8">
    <source>
        <dbReference type="Proteomes" id="UP000664417"/>
    </source>
</evidence>
<dbReference type="SMART" id="SM00671">
    <property type="entry name" value="SEL1"/>
    <property type="match status" value="3"/>
</dbReference>
<organism evidence="7 8">
    <name type="scientific">Acanthopleuribacter pedis</name>
    <dbReference type="NCBI Taxonomy" id="442870"/>
    <lineage>
        <taxon>Bacteria</taxon>
        <taxon>Pseudomonadati</taxon>
        <taxon>Acidobacteriota</taxon>
        <taxon>Holophagae</taxon>
        <taxon>Acanthopleuribacterales</taxon>
        <taxon>Acanthopleuribacteraceae</taxon>
        <taxon>Acanthopleuribacter</taxon>
    </lineage>
</organism>
<evidence type="ECO:0000256" key="4">
    <source>
        <dbReference type="ARBA" id="ARBA00022737"/>
    </source>
</evidence>
<accession>A0A8J7Q8F4</accession>
<proteinExistence type="predicted"/>
<feature type="repeat" description="TPR" evidence="6">
    <location>
        <begin position="104"/>
        <end position="137"/>
    </location>
</feature>
<dbReference type="Gene3D" id="3.40.50.2000">
    <property type="entry name" value="Glycogen Phosphorylase B"/>
    <property type="match status" value="1"/>
</dbReference>
<dbReference type="AlphaFoldDB" id="A0A8J7Q8F4"/>
<dbReference type="SUPFAM" id="SSF53756">
    <property type="entry name" value="UDP-Glycosyltransferase/glycogen phosphorylase"/>
    <property type="match status" value="1"/>
</dbReference>
<dbReference type="Pfam" id="PF07719">
    <property type="entry name" value="TPR_2"/>
    <property type="match status" value="1"/>
</dbReference>
<dbReference type="Gene3D" id="1.25.40.10">
    <property type="entry name" value="Tetratricopeptide repeat domain"/>
    <property type="match status" value="3"/>
</dbReference>
<evidence type="ECO:0000256" key="3">
    <source>
        <dbReference type="ARBA" id="ARBA00022679"/>
    </source>
</evidence>
<evidence type="ECO:0000256" key="5">
    <source>
        <dbReference type="ARBA" id="ARBA00022803"/>
    </source>
</evidence>
<keyword evidence="4" id="KW-0677">Repeat</keyword>
<dbReference type="InterPro" id="IPR051939">
    <property type="entry name" value="Glycosyltr_41/O-GlcNAc_trsf"/>
</dbReference>
<dbReference type="PROSITE" id="PS50005">
    <property type="entry name" value="TPR"/>
    <property type="match status" value="3"/>
</dbReference>
<name>A0A8J7Q8F4_9BACT</name>
<dbReference type="EMBL" id="JAFREP010000017">
    <property type="protein sequence ID" value="MBO1320386.1"/>
    <property type="molecule type" value="Genomic_DNA"/>
</dbReference>
<dbReference type="Proteomes" id="UP000664417">
    <property type="component" value="Unassembled WGS sequence"/>
</dbReference>
<comment type="caution">
    <text evidence="7">The sequence shown here is derived from an EMBL/GenBank/DDBJ whole genome shotgun (WGS) entry which is preliminary data.</text>
</comment>
<reference evidence="7" key="1">
    <citation type="submission" date="2021-03" db="EMBL/GenBank/DDBJ databases">
        <authorList>
            <person name="Wang G."/>
        </authorList>
    </citation>
    <scope>NUCLEOTIDE SEQUENCE</scope>
    <source>
        <strain evidence="7">KCTC 12899</strain>
    </source>
</reference>
<dbReference type="Pfam" id="PF13432">
    <property type="entry name" value="TPR_16"/>
    <property type="match status" value="1"/>
</dbReference>
<dbReference type="InterPro" id="IPR011990">
    <property type="entry name" value="TPR-like_helical_dom_sf"/>
</dbReference>